<feature type="compositionally biased region" description="Polar residues" evidence="1">
    <location>
        <begin position="1"/>
        <end position="19"/>
    </location>
</feature>
<evidence type="ECO:0000313" key="2">
    <source>
        <dbReference type="EMBL" id="CCH67971.1"/>
    </source>
</evidence>
<keyword evidence="3" id="KW-1185">Reference proteome</keyword>
<dbReference type="AlphaFoldDB" id="M1X687"/>
<protein>
    <submittedName>
        <fullName evidence="2">Uncharacterized protein</fullName>
    </submittedName>
</protein>
<comment type="caution">
    <text evidence="2">The sequence shown here is derived from an EMBL/GenBank/DDBJ whole genome shotgun (WGS) entry which is preliminary data.</text>
</comment>
<gene>
    <name evidence="2" type="ORF">RINTHH_18160</name>
</gene>
<feature type="region of interest" description="Disordered" evidence="1">
    <location>
        <begin position="1"/>
        <end position="45"/>
    </location>
</feature>
<reference evidence="3" key="2">
    <citation type="submission" date="2016-01" db="EMBL/GenBank/DDBJ databases">
        <title>Diatom-associated endosymboitic cyanobacterium lacks core nitrogen metabolism enzymes.</title>
        <authorList>
            <person name="Hilton J.A."/>
            <person name="Foster R.A."/>
            <person name="Tripp H.J."/>
            <person name="Carter B.J."/>
            <person name="Zehr J.P."/>
            <person name="Villareal T.A."/>
        </authorList>
    </citation>
    <scope>NUCLEOTIDE SEQUENCE [LARGE SCALE GENOMIC DNA]</scope>
    <source>
        <strain evidence="3">HH01</strain>
    </source>
</reference>
<organism evidence="2 3">
    <name type="scientific">Richelia intracellularis HH01</name>
    <dbReference type="NCBI Taxonomy" id="1165094"/>
    <lineage>
        <taxon>Bacteria</taxon>
        <taxon>Bacillati</taxon>
        <taxon>Cyanobacteriota</taxon>
        <taxon>Cyanophyceae</taxon>
        <taxon>Nostocales</taxon>
        <taxon>Nostocaceae</taxon>
        <taxon>Richelia</taxon>
    </lineage>
</organism>
<dbReference type="Proteomes" id="UP000053051">
    <property type="component" value="Unassembled WGS sequence"/>
</dbReference>
<evidence type="ECO:0000313" key="3">
    <source>
        <dbReference type="Proteomes" id="UP000053051"/>
    </source>
</evidence>
<reference evidence="2 3" key="1">
    <citation type="submission" date="2012-05" db="EMBL/GenBank/DDBJ databases">
        <authorList>
            <person name="Hilton J."/>
        </authorList>
    </citation>
    <scope>NUCLEOTIDE SEQUENCE [LARGE SCALE GENOMIC DNA]</scope>
    <source>
        <strain evidence="2 3">HH01</strain>
    </source>
</reference>
<accession>M1X687</accession>
<sequence>MHSTSKIFSMSMNSSNTPILKTIDKGKSDPTTIGRKAKKLEIKAG</sequence>
<proteinExistence type="predicted"/>
<evidence type="ECO:0000256" key="1">
    <source>
        <dbReference type="SAM" id="MobiDB-lite"/>
    </source>
</evidence>
<dbReference type="EMBL" id="CAIY01000072">
    <property type="protein sequence ID" value="CCH67971.1"/>
    <property type="molecule type" value="Genomic_DNA"/>
</dbReference>
<name>M1X687_9NOST</name>